<evidence type="ECO:0000256" key="3">
    <source>
        <dbReference type="ARBA" id="ARBA00023002"/>
    </source>
</evidence>
<reference evidence="4 5" key="1">
    <citation type="submission" date="2019-02" db="EMBL/GenBank/DDBJ databases">
        <title>Genome sequencing of the rare red list fungi Antrodiella citrinella (Flaviporus citrinellus).</title>
        <authorList>
            <person name="Buettner E."/>
            <person name="Kellner H."/>
        </authorList>
    </citation>
    <scope>NUCLEOTIDE SEQUENCE [LARGE SCALE GENOMIC DNA]</scope>
    <source>
        <strain evidence="4 5">DSM 108506</strain>
    </source>
</reference>
<evidence type="ECO:0000256" key="2">
    <source>
        <dbReference type="ARBA" id="ARBA00022643"/>
    </source>
</evidence>
<dbReference type="InterPro" id="IPR004136">
    <property type="entry name" value="NMO"/>
</dbReference>
<dbReference type="PANTHER" id="PTHR32332:SF31">
    <property type="entry name" value="2-NITROPROPANE DIOXYGENASE FAMILY, PUTATIVE (AFU_ORTHOLOGUE AFUA_2G09850)-RELATED"/>
    <property type="match status" value="1"/>
</dbReference>
<protein>
    <submittedName>
        <fullName evidence="4">Uncharacterized protein</fullName>
    </submittedName>
</protein>
<gene>
    <name evidence="4" type="ORF">EUX98_g1811</name>
</gene>
<keyword evidence="2" id="KW-0288">FMN</keyword>
<dbReference type="Pfam" id="PF03060">
    <property type="entry name" value="NMO"/>
    <property type="match status" value="1"/>
</dbReference>
<name>A0A4S4N0K8_9APHY</name>
<evidence type="ECO:0000313" key="4">
    <source>
        <dbReference type="EMBL" id="THH32392.1"/>
    </source>
</evidence>
<keyword evidence="3" id="KW-0560">Oxidoreductase</keyword>
<organism evidence="4 5">
    <name type="scientific">Antrodiella citrinella</name>
    <dbReference type="NCBI Taxonomy" id="2447956"/>
    <lineage>
        <taxon>Eukaryota</taxon>
        <taxon>Fungi</taxon>
        <taxon>Dikarya</taxon>
        <taxon>Basidiomycota</taxon>
        <taxon>Agaricomycotina</taxon>
        <taxon>Agaricomycetes</taxon>
        <taxon>Polyporales</taxon>
        <taxon>Steccherinaceae</taxon>
        <taxon>Antrodiella</taxon>
    </lineage>
</organism>
<sequence>MTKAITTAFTRLLPKCTHLQVPIVGAPMAGAGGAKLAAEVTLGGAFGFIPAGYRDAHVLRTELDTARTLLNTPPNATLPLGVAYFGWKLKEQGEATTTEMLDVSLQHNVQAIWFSFWSKDQSKWARYIREKDAASTEERSTVIFVLVSSVEQALMAVNEWKADVIVAQGSQAGGHGSAHGPPLQELFASIVDAIPENRPPILVAGGLSNGSQVAEYLAKGADGAVLGTRFLLTPESTYTPGQKNALVAAKSNSTVRSVKFDEARNTKGWPEGTDGRGLVNALTNGFQGNAREINMDILREKVKEATAKDDPEWMVTWAGLGVGDMNEIKGAQPVERATETVSDILKYLEVGSLWLENVKEDVSDLSKTTVTLPRIKMRHN</sequence>
<dbReference type="AlphaFoldDB" id="A0A4S4N0K8"/>
<dbReference type="CDD" id="cd04730">
    <property type="entry name" value="NPD_like"/>
    <property type="match status" value="1"/>
</dbReference>
<dbReference type="Gene3D" id="3.20.20.70">
    <property type="entry name" value="Aldolase class I"/>
    <property type="match status" value="1"/>
</dbReference>
<keyword evidence="5" id="KW-1185">Reference proteome</keyword>
<evidence type="ECO:0000256" key="1">
    <source>
        <dbReference type="ARBA" id="ARBA00022630"/>
    </source>
</evidence>
<dbReference type="GO" id="GO:0018580">
    <property type="term" value="F:nitronate monooxygenase activity"/>
    <property type="evidence" value="ECO:0007669"/>
    <property type="project" value="InterPro"/>
</dbReference>
<proteinExistence type="predicted"/>
<dbReference type="PANTHER" id="PTHR32332">
    <property type="entry name" value="2-NITROPROPANE DIOXYGENASE"/>
    <property type="match status" value="1"/>
</dbReference>
<comment type="caution">
    <text evidence="4">The sequence shown here is derived from an EMBL/GenBank/DDBJ whole genome shotgun (WGS) entry which is preliminary data.</text>
</comment>
<evidence type="ECO:0000313" key="5">
    <source>
        <dbReference type="Proteomes" id="UP000308730"/>
    </source>
</evidence>
<dbReference type="SUPFAM" id="SSF51412">
    <property type="entry name" value="Inosine monophosphate dehydrogenase (IMPDH)"/>
    <property type="match status" value="1"/>
</dbReference>
<keyword evidence="1" id="KW-0285">Flavoprotein</keyword>
<dbReference type="EMBL" id="SGPM01000023">
    <property type="protein sequence ID" value="THH32392.1"/>
    <property type="molecule type" value="Genomic_DNA"/>
</dbReference>
<dbReference type="Proteomes" id="UP000308730">
    <property type="component" value="Unassembled WGS sequence"/>
</dbReference>
<dbReference type="InterPro" id="IPR013785">
    <property type="entry name" value="Aldolase_TIM"/>
</dbReference>
<dbReference type="OrthoDB" id="2349068at2759"/>
<accession>A0A4S4N0K8</accession>